<dbReference type="AlphaFoldDB" id="A0A395SY79"/>
<evidence type="ECO:0000313" key="3">
    <source>
        <dbReference type="EMBL" id="RGP77398.1"/>
    </source>
</evidence>
<feature type="compositionally biased region" description="Basic residues" evidence="1">
    <location>
        <begin position="343"/>
        <end position="355"/>
    </location>
</feature>
<feature type="compositionally biased region" description="Acidic residues" evidence="1">
    <location>
        <begin position="324"/>
        <end position="337"/>
    </location>
</feature>
<keyword evidence="2" id="KW-0732">Signal</keyword>
<keyword evidence="4" id="KW-1185">Reference proteome</keyword>
<dbReference type="OrthoDB" id="1046782at2759"/>
<dbReference type="STRING" id="694270.A0A395SY79"/>
<dbReference type="GO" id="GO:0016787">
    <property type="term" value="F:hydrolase activity"/>
    <property type="evidence" value="ECO:0007669"/>
    <property type="project" value="UniProtKB-KW"/>
</dbReference>
<evidence type="ECO:0000313" key="4">
    <source>
        <dbReference type="Proteomes" id="UP000266234"/>
    </source>
</evidence>
<protein>
    <submittedName>
        <fullName evidence="3">Glycosyl hydrolase family 71</fullName>
    </submittedName>
</protein>
<organism evidence="3 4">
    <name type="scientific">Fusarium longipes</name>
    <dbReference type="NCBI Taxonomy" id="694270"/>
    <lineage>
        <taxon>Eukaryota</taxon>
        <taxon>Fungi</taxon>
        <taxon>Dikarya</taxon>
        <taxon>Ascomycota</taxon>
        <taxon>Pezizomycotina</taxon>
        <taxon>Sordariomycetes</taxon>
        <taxon>Hypocreomycetidae</taxon>
        <taxon>Hypocreales</taxon>
        <taxon>Nectriaceae</taxon>
        <taxon>Fusarium</taxon>
    </lineage>
</organism>
<sequence length="643" mass="73301">MASKSAPVRSHLFLRVSRLVLTLTIFLALFSRVQGSTSSSDGGYMALSDITSDLLVTGEGNTTETCVHTDKEAILGTLQRRETRYFGQMDDRCYKSHECRRPHDLHTACRQGYKKVGWEACDGSHYKVKAICCEETVAPKKCKWRGSGGDCNGQCHIGEVRLFQSRRGGGFETESSCHACSRGQKAFCCEEEEFDELVSGCRWTGCGGHCNKDENSLAYSTRFPGQCHLWSYGKHFCCPKSKPKPLKDCHWIGQGDCADNSCADHEVTLANDNYGEGQFGCNWGRRKTLCCQHNTEALTCSRRLCEIDKTYRCGRDEFADWTGEEDSDDLEEEDSGSLEERGPKKKKKQSGRRTVSRKFRVGQTDYFANATARRYPGCTHLHDNRRGKSASNIVYRQVTRAMEKRMLQYASAFLETVMTGELPDGTQTKTQAIDPKVAIEYWKKNVLPLGLPRAGSSRALKSPNDYFMDRFGSLGNREPMLLLDREVNQVKGRIFSDAASIQDPEEFRKSLQKAIAYGNGHDEFLKYIKWTIVAFRYINEQAVRERIQKNRQNLLEASRQISNAVPQLQRLHAIHQEFDYNWYLDRTDKARDWVVKQLDLIEHGFRNAKPTPGNYQAVMKAVKDFRSDVKFIKPPPKDPRKYH</sequence>
<comment type="caution">
    <text evidence="3">The sequence shown here is derived from an EMBL/GenBank/DDBJ whole genome shotgun (WGS) entry which is preliminary data.</text>
</comment>
<feature type="region of interest" description="Disordered" evidence="1">
    <location>
        <begin position="324"/>
        <end position="355"/>
    </location>
</feature>
<reference evidence="3 4" key="1">
    <citation type="journal article" date="2018" name="PLoS Pathog.">
        <title>Evolution of structural diversity of trichothecenes, a family of toxins produced by plant pathogenic and entomopathogenic fungi.</title>
        <authorList>
            <person name="Proctor R.H."/>
            <person name="McCormick S.P."/>
            <person name="Kim H.S."/>
            <person name="Cardoza R.E."/>
            <person name="Stanley A.M."/>
            <person name="Lindo L."/>
            <person name="Kelly A."/>
            <person name="Brown D.W."/>
            <person name="Lee T."/>
            <person name="Vaughan M.M."/>
            <person name="Alexander N.J."/>
            <person name="Busman M."/>
            <person name="Gutierrez S."/>
        </authorList>
    </citation>
    <scope>NUCLEOTIDE SEQUENCE [LARGE SCALE GENOMIC DNA]</scope>
    <source>
        <strain evidence="3 4">NRRL 20695</strain>
    </source>
</reference>
<evidence type="ECO:0000256" key="2">
    <source>
        <dbReference type="SAM" id="SignalP"/>
    </source>
</evidence>
<name>A0A395SY79_9HYPO</name>
<gene>
    <name evidence="3" type="ORF">FLONG3_4490</name>
</gene>
<proteinExistence type="predicted"/>
<evidence type="ECO:0000256" key="1">
    <source>
        <dbReference type="SAM" id="MobiDB-lite"/>
    </source>
</evidence>
<dbReference type="Proteomes" id="UP000266234">
    <property type="component" value="Unassembled WGS sequence"/>
</dbReference>
<dbReference type="EMBL" id="PXOG01000095">
    <property type="protein sequence ID" value="RGP77398.1"/>
    <property type="molecule type" value="Genomic_DNA"/>
</dbReference>
<keyword evidence="3" id="KW-0378">Hydrolase</keyword>
<feature type="signal peptide" evidence="2">
    <location>
        <begin position="1"/>
        <end position="35"/>
    </location>
</feature>
<accession>A0A395SY79</accession>
<feature type="chain" id="PRO_5017175637" evidence="2">
    <location>
        <begin position="36"/>
        <end position="643"/>
    </location>
</feature>